<dbReference type="AlphaFoldDB" id="A0A396ZSA8"/>
<dbReference type="VEuPathDB" id="FungiDB:H257_06713"/>
<evidence type="ECO:0000256" key="1">
    <source>
        <dbReference type="SAM" id="MobiDB-lite"/>
    </source>
</evidence>
<dbReference type="Proteomes" id="UP000265427">
    <property type="component" value="Unassembled WGS sequence"/>
</dbReference>
<evidence type="ECO:0000313" key="3">
    <source>
        <dbReference type="Proteomes" id="UP000265427"/>
    </source>
</evidence>
<reference evidence="2 3" key="1">
    <citation type="submission" date="2018-08" db="EMBL/GenBank/DDBJ databases">
        <title>Aphanomyces genome sequencing and annotation.</title>
        <authorList>
            <person name="Minardi D."/>
            <person name="Oidtmann B."/>
            <person name="Van Der Giezen M."/>
            <person name="Studholme D.J."/>
        </authorList>
    </citation>
    <scope>NUCLEOTIDE SEQUENCE [LARGE SCALE GENOMIC DNA]</scope>
    <source>
        <strain evidence="2 3">Kv</strain>
    </source>
</reference>
<evidence type="ECO:0000313" key="2">
    <source>
        <dbReference type="EMBL" id="RHX98419.1"/>
    </source>
</evidence>
<accession>A0A396ZSA8</accession>
<feature type="region of interest" description="Disordered" evidence="1">
    <location>
        <begin position="213"/>
        <end position="274"/>
    </location>
</feature>
<organism evidence="2 3">
    <name type="scientific">Aphanomyces astaci</name>
    <name type="common">Crayfish plague agent</name>
    <dbReference type="NCBI Taxonomy" id="112090"/>
    <lineage>
        <taxon>Eukaryota</taxon>
        <taxon>Sar</taxon>
        <taxon>Stramenopiles</taxon>
        <taxon>Oomycota</taxon>
        <taxon>Saprolegniomycetes</taxon>
        <taxon>Saprolegniales</taxon>
        <taxon>Verrucalvaceae</taxon>
        <taxon>Aphanomyces</taxon>
    </lineage>
</organism>
<dbReference type="EMBL" id="QUSZ01010093">
    <property type="protein sequence ID" value="RHX98419.1"/>
    <property type="molecule type" value="Genomic_DNA"/>
</dbReference>
<gene>
    <name evidence="2" type="ORF">DYB36_004057</name>
</gene>
<sequence length="297" mass="32566">MATTTKTHKVDLEVSSVYLSTDMQVSLLRELLKWFERRVCACYARVKAANLPIVPVVVAATEIVAVRVGIPRFVNSLAHITEPWISSIDGIVGGRFLSTITFIVRTCCPHDANNMRRSTDAVNAQSCLTVDQLKDQLVRVQARLAMETQEKDALHATVCRVLATMTAENDSLEALCHDAPSRGSSAGRIKALEDELHALRVDMASVMSENDQLRRELAAVSPPSSTSKSEFKPDMTQSVHDQDLSDTSSSIDSSSVDISPTSPPQAGLPMELPSWTMLPCRQSCQQQSTESTRHVQD</sequence>
<proteinExistence type="predicted"/>
<feature type="compositionally biased region" description="Low complexity" evidence="1">
    <location>
        <begin position="245"/>
        <end position="260"/>
    </location>
</feature>
<protein>
    <submittedName>
        <fullName evidence="2">Uncharacterized protein</fullName>
    </submittedName>
</protein>
<comment type="caution">
    <text evidence="2">The sequence shown here is derived from an EMBL/GenBank/DDBJ whole genome shotgun (WGS) entry which is preliminary data.</text>
</comment>
<name>A0A396ZSA8_APHAT</name>